<keyword evidence="17" id="KW-1185">Reference proteome</keyword>
<dbReference type="GO" id="GO:0000155">
    <property type="term" value="F:phosphorelay sensor kinase activity"/>
    <property type="evidence" value="ECO:0007669"/>
    <property type="project" value="InterPro"/>
</dbReference>
<dbReference type="InterPro" id="IPR003661">
    <property type="entry name" value="HisK_dim/P_dom"/>
</dbReference>
<feature type="domain" description="PAC" evidence="14">
    <location>
        <begin position="549"/>
        <end position="599"/>
    </location>
</feature>
<evidence type="ECO:0000259" key="15">
    <source>
        <dbReference type="PROSITE" id="PS50839"/>
    </source>
</evidence>
<dbReference type="NCBIfam" id="TIGR00229">
    <property type="entry name" value="sensory_box"/>
    <property type="match status" value="2"/>
</dbReference>
<dbReference type="SMART" id="SM00388">
    <property type="entry name" value="HisKA"/>
    <property type="match status" value="1"/>
</dbReference>
<dbReference type="InterPro" id="IPR035965">
    <property type="entry name" value="PAS-like_dom_sf"/>
</dbReference>
<dbReference type="InterPro" id="IPR001610">
    <property type="entry name" value="PAC"/>
</dbReference>
<dbReference type="SMART" id="SM00091">
    <property type="entry name" value="PAS"/>
    <property type="match status" value="2"/>
</dbReference>
<evidence type="ECO:0000256" key="1">
    <source>
        <dbReference type="ARBA" id="ARBA00000085"/>
    </source>
</evidence>
<dbReference type="InterPro" id="IPR003594">
    <property type="entry name" value="HATPase_dom"/>
</dbReference>
<dbReference type="Gene3D" id="3.30.565.10">
    <property type="entry name" value="Histidine kinase-like ATPase, C-terminal domain"/>
    <property type="match status" value="1"/>
</dbReference>
<evidence type="ECO:0000256" key="12">
    <source>
        <dbReference type="SAM" id="Phobius"/>
    </source>
</evidence>
<dbReference type="InterPro" id="IPR036097">
    <property type="entry name" value="HisK_dim/P_sf"/>
</dbReference>
<dbReference type="InterPro" id="IPR004358">
    <property type="entry name" value="Sig_transdc_His_kin-like_C"/>
</dbReference>
<keyword evidence="9" id="KW-0902">Two-component regulatory system</keyword>
<keyword evidence="5" id="KW-0808">Transferase</keyword>
<keyword evidence="7" id="KW-0418">Kinase</keyword>
<protein>
    <recommendedName>
        <fullName evidence="3">histidine kinase</fullName>
        <ecNumber evidence="3">2.7.13.3</ecNumber>
    </recommendedName>
</protein>
<dbReference type="PANTHER" id="PTHR43711:SF1">
    <property type="entry name" value="HISTIDINE KINASE 1"/>
    <property type="match status" value="1"/>
</dbReference>
<dbReference type="InterPro" id="IPR000014">
    <property type="entry name" value="PAS"/>
</dbReference>
<dbReference type="PRINTS" id="PR00344">
    <property type="entry name" value="BCTRLSENSOR"/>
</dbReference>
<dbReference type="Gene3D" id="1.10.287.130">
    <property type="match status" value="1"/>
</dbReference>
<dbReference type="PROSITE" id="PS50839">
    <property type="entry name" value="CHASE"/>
    <property type="match status" value="1"/>
</dbReference>
<accession>W4LU13</accession>
<feature type="domain" description="CHASE" evidence="15">
    <location>
        <begin position="140"/>
        <end position="225"/>
    </location>
</feature>
<dbReference type="Pfam" id="PF00512">
    <property type="entry name" value="HisKA"/>
    <property type="match status" value="1"/>
</dbReference>
<feature type="domain" description="PAC" evidence="14">
    <location>
        <begin position="423"/>
        <end position="475"/>
    </location>
</feature>
<feature type="domain" description="Histidine kinase" evidence="13">
    <location>
        <begin position="617"/>
        <end position="835"/>
    </location>
</feature>
<dbReference type="SUPFAM" id="SSF55785">
    <property type="entry name" value="PYP-like sensor domain (PAS domain)"/>
    <property type="match status" value="2"/>
</dbReference>
<dbReference type="InterPro" id="IPR036890">
    <property type="entry name" value="HATPase_C_sf"/>
</dbReference>
<dbReference type="Pfam" id="PF13426">
    <property type="entry name" value="PAS_9"/>
    <property type="match status" value="2"/>
</dbReference>
<dbReference type="InterPro" id="IPR042240">
    <property type="entry name" value="CHASE_sf"/>
</dbReference>
<evidence type="ECO:0000259" key="14">
    <source>
        <dbReference type="PROSITE" id="PS50113"/>
    </source>
</evidence>
<dbReference type="SUPFAM" id="SSF47384">
    <property type="entry name" value="Homodimeric domain of signal transducing histidine kinase"/>
    <property type="match status" value="1"/>
</dbReference>
<gene>
    <name evidence="16" type="ORF">ETSY1_06995</name>
</gene>
<dbReference type="HOGENOM" id="CLU_401101_0_0_7"/>
<evidence type="ECO:0000256" key="5">
    <source>
        <dbReference type="ARBA" id="ARBA00022679"/>
    </source>
</evidence>
<dbReference type="EMBL" id="AZHW01000222">
    <property type="protein sequence ID" value="ETX01549.1"/>
    <property type="molecule type" value="Genomic_DNA"/>
</dbReference>
<keyword evidence="11" id="KW-0175">Coiled coil</keyword>
<dbReference type="Proteomes" id="UP000019141">
    <property type="component" value="Unassembled WGS sequence"/>
</dbReference>
<dbReference type="Gene3D" id="3.30.450.350">
    <property type="entry name" value="CHASE domain"/>
    <property type="match status" value="1"/>
</dbReference>
<evidence type="ECO:0000259" key="13">
    <source>
        <dbReference type="PROSITE" id="PS50109"/>
    </source>
</evidence>
<dbReference type="EC" id="2.7.13.3" evidence="3"/>
<evidence type="ECO:0000313" key="17">
    <source>
        <dbReference type="Proteomes" id="UP000019141"/>
    </source>
</evidence>
<dbReference type="CDD" id="cd00130">
    <property type="entry name" value="PAS"/>
    <property type="match status" value="2"/>
</dbReference>
<evidence type="ECO:0000256" key="10">
    <source>
        <dbReference type="ARBA" id="ARBA00023136"/>
    </source>
</evidence>
<dbReference type="PANTHER" id="PTHR43711">
    <property type="entry name" value="TWO-COMPONENT HISTIDINE KINASE"/>
    <property type="match status" value="1"/>
</dbReference>
<organism evidence="16 17">
    <name type="scientific">Entotheonella factor</name>
    <dbReference type="NCBI Taxonomy" id="1429438"/>
    <lineage>
        <taxon>Bacteria</taxon>
        <taxon>Pseudomonadati</taxon>
        <taxon>Nitrospinota/Tectimicrobiota group</taxon>
        <taxon>Candidatus Tectimicrobiota</taxon>
        <taxon>Candidatus Entotheonellia</taxon>
        <taxon>Candidatus Entotheonellales</taxon>
        <taxon>Candidatus Entotheonellaceae</taxon>
        <taxon>Candidatus Entotheonella</taxon>
    </lineage>
</organism>
<proteinExistence type="predicted"/>
<keyword evidence="6 12" id="KW-0812">Transmembrane</keyword>
<dbReference type="PROSITE" id="PS50113">
    <property type="entry name" value="PAC"/>
    <property type="match status" value="2"/>
</dbReference>
<evidence type="ECO:0000256" key="2">
    <source>
        <dbReference type="ARBA" id="ARBA00004370"/>
    </source>
</evidence>
<dbReference type="FunFam" id="3.30.565.10:FF:000006">
    <property type="entry name" value="Sensor histidine kinase WalK"/>
    <property type="match status" value="1"/>
</dbReference>
<dbReference type="SMART" id="SM01079">
    <property type="entry name" value="CHASE"/>
    <property type="match status" value="1"/>
</dbReference>
<reference evidence="16 17" key="1">
    <citation type="journal article" date="2014" name="Nature">
        <title>An environmental bacterial taxon with a large and distinct metabolic repertoire.</title>
        <authorList>
            <person name="Wilson M.C."/>
            <person name="Mori T."/>
            <person name="Ruckert C."/>
            <person name="Uria A.R."/>
            <person name="Helf M.J."/>
            <person name="Takada K."/>
            <person name="Gernert C."/>
            <person name="Steffens U.A."/>
            <person name="Heycke N."/>
            <person name="Schmitt S."/>
            <person name="Rinke C."/>
            <person name="Helfrich E.J."/>
            <person name="Brachmann A.O."/>
            <person name="Gurgui C."/>
            <person name="Wakimoto T."/>
            <person name="Kracht M."/>
            <person name="Crusemann M."/>
            <person name="Hentschel U."/>
            <person name="Abe I."/>
            <person name="Matsunaga S."/>
            <person name="Kalinowski J."/>
            <person name="Takeyama H."/>
            <person name="Piel J."/>
        </authorList>
    </citation>
    <scope>NUCLEOTIDE SEQUENCE [LARGE SCALE GENOMIC DNA]</scope>
    <source>
        <strain evidence="17">TSY1</strain>
    </source>
</reference>
<dbReference type="AlphaFoldDB" id="W4LU13"/>
<name>W4LU13_ENTF1</name>
<evidence type="ECO:0000256" key="11">
    <source>
        <dbReference type="SAM" id="Coils"/>
    </source>
</evidence>
<dbReference type="SUPFAM" id="SSF55874">
    <property type="entry name" value="ATPase domain of HSP90 chaperone/DNA topoisomerase II/histidine kinase"/>
    <property type="match status" value="1"/>
</dbReference>
<feature type="transmembrane region" description="Helical" evidence="12">
    <location>
        <begin position="308"/>
        <end position="328"/>
    </location>
</feature>
<evidence type="ECO:0000256" key="6">
    <source>
        <dbReference type="ARBA" id="ARBA00022692"/>
    </source>
</evidence>
<sequence length="836" mass="94087">MRLHSRRERVGFWTVTILVCCLSPLGALWLELSQAHHAFRQQSSLIHEALSQRLANLDVILVSLVGLHHASDVLSTAQFSAFTQELLDSYPYIGSVLLLTHTSQNQRQAVVQAMRESGFPQFDITERGANGKLQSAALRPSYMPIRAIEPFGPLSATLFGYDATSEPLLASTINRAITTGTVAASVPIRFRQPTPSLLIFKAVYQGRYTPADANRRQALLLGVMALELPSAFITDLVTNHPEFEISMRHRVPQSHGTEPFYYRERLADVQTSIFWWPKWTISHALDLFGQPFELTITYQVNTKIIKGWHLGLALLLPLVSLLIIRLALQHRRAAQLAAHRAHLAKLAEEQRFKDFAETAADWFWELNAALQFTYVSGRARDSLGMRSADLLRQRWADVFLGQVDNPANVSQHMSLLEAHAPFQHVIYEWKRRDGSTSILRFSGRPMMDTAGNFTGYRGTATDITEQMQSEAARQEAETQYRILVDYASDAIVVLQQRKIVYRNQALLDVLHTTLADTTDRHFIDFVAPEDHDRMTVYYEGRLRGEDMPAQYEVTLVTQDQKRIVMEARPCILHYQGQPATLVIMRNVTERKQAQEELRRAKETAEMANQAKSEFLANISHELRTPLHGILSFASLGFKRVATVSPDRLELYFDKIRHSGEGLLALLNDLLDLAKLESGHMAFDFQDCDICPMLNAVIGEFEPMFSERSLTLQYEPPPAPLIACVAPPRMMQVWRNLFSNAVKFAPSGSTIICHLFQETDTIVMTVQDEGVGIPPDELDSIFDKFVQSSKTRTGAGGTGLGLPICREIMTAHRGQIWADNSPQGGAVFRVELPQLPA</sequence>
<evidence type="ECO:0000256" key="9">
    <source>
        <dbReference type="ARBA" id="ARBA00023012"/>
    </source>
</evidence>
<dbReference type="SMART" id="SM00387">
    <property type="entry name" value="HATPase_c"/>
    <property type="match status" value="1"/>
</dbReference>
<dbReference type="InterPro" id="IPR050736">
    <property type="entry name" value="Sensor_HK_Regulatory"/>
</dbReference>
<dbReference type="Pfam" id="PF03924">
    <property type="entry name" value="CHASE"/>
    <property type="match status" value="1"/>
</dbReference>
<evidence type="ECO:0000256" key="8">
    <source>
        <dbReference type="ARBA" id="ARBA00022989"/>
    </source>
</evidence>
<keyword evidence="4" id="KW-0597">Phosphoprotein</keyword>
<dbReference type="PROSITE" id="PS50109">
    <property type="entry name" value="HIS_KIN"/>
    <property type="match status" value="1"/>
</dbReference>
<comment type="catalytic activity">
    <reaction evidence="1">
        <text>ATP + protein L-histidine = ADP + protein N-phospho-L-histidine.</text>
        <dbReference type="EC" id="2.7.13.3"/>
    </reaction>
</comment>
<dbReference type="CDD" id="cd00082">
    <property type="entry name" value="HisKA"/>
    <property type="match status" value="1"/>
</dbReference>
<dbReference type="InterPro" id="IPR005467">
    <property type="entry name" value="His_kinase_dom"/>
</dbReference>
<keyword evidence="8 12" id="KW-1133">Transmembrane helix</keyword>
<evidence type="ECO:0000313" key="16">
    <source>
        <dbReference type="EMBL" id="ETX01549.1"/>
    </source>
</evidence>
<evidence type="ECO:0000256" key="4">
    <source>
        <dbReference type="ARBA" id="ARBA00022553"/>
    </source>
</evidence>
<feature type="transmembrane region" description="Helical" evidence="12">
    <location>
        <begin position="12"/>
        <end position="30"/>
    </location>
</feature>
<dbReference type="InterPro" id="IPR000700">
    <property type="entry name" value="PAS-assoc_C"/>
</dbReference>
<comment type="subcellular location">
    <subcellularLocation>
        <location evidence="2">Membrane</location>
    </subcellularLocation>
</comment>
<comment type="caution">
    <text evidence="16">The sequence shown here is derived from an EMBL/GenBank/DDBJ whole genome shotgun (WGS) entry which is preliminary data.</text>
</comment>
<dbReference type="GO" id="GO:0016020">
    <property type="term" value="C:membrane"/>
    <property type="evidence" value="ECO:0007669"/>
    <property type="project" value="UniProtKB-SubCell"/>
</dbReference>
<dbReference type="SMART" id="SM00086">
    <property type="entry name" value="PAC"/>
    <property type="match status" value="2"/>
</dbReference>
<dbReference type="Gene3D" id="3.30.450.20">
    <property type="entry name" value="PAS domain"/>
    <property type="match status" value="2"/>
</dbReference>
<evidence type="ECO:0000256" key="3">
    <source>
        <dbReference type="ARBA" id="ARBA00012438"/>
    </source>
</evidence>
<evidence type="ECO:0000256" key="7">
    <source>
        <dbReference type="ARBA" id="ARBA00022777"/>
    </source>
</evidence>
<dbReference type="Pfam" id="PF02518">
    <property type="entry name" value="HATPase_c"/>
    <property type="match status" value="1"/>
</dbReference>
<feature type="coiled-coil region" evidence="11">
    <location>
        <begin position="583"/>
        <end position="613"/>
    </location>
</feature>
<dbReference type="InterPro" id="IPR006189">
    <property type="entry name" value="CHASE_dom"/>
</dbReference>
<keyword evidence="10 12" id="KW-0472">Membrane</keyword>